<organism evidence="1 2">
    <name type="scientific">Halonotius pteroides</name>
    <dbReference type="NCBI Taxonomy" id="268735"/>
    <lineage>
        <taxon>Archaea</taxon>
        <taxon>Methanobacteriati</taxon>
        <taxon>Methanobacteriota</taxon>
        <taxon>Stenosarchaea group</taxon>
        <taxon>Halobacteria</taxon>
        <taxon>Halobacteriales</taxon>
        <taxon>Haloferacaceae</taxon>
        <taxon>Halonotius</taxon>
    </lineage>
</organism>
<proteinExistence type="predicted"/>
<dbReference type="OrthoDB" id="183382at2157"/>
<keyword evidence="2" id="KW-1185">Reference proteome</keyword>
<comment type="caution">
    <text evidence="1">The sequence shown here is derived from an EMBL/GenBank/DDBJ whole genome shotgun (WGS) entry which is preliminary data.</text>
</comment>
<reference evidence="1 2" key="1">
    <citation type="submission" date="2018-06" db="EMBL/GenBank/DDBJ databases">
        <title>Halonotius sp. F13-13 a new haloarchaeeon isolated from a solar saltern from Isla Cristina, Huelva, Spain.</title>
        <authorList>
            <person name="Duran-Viseras A."/>
            <person name="Sanchez-Porro C."/>
            <person name="Ventosa A."/>
        </authorList>
    </citation>
    <scope>NUCLEOTIDE SEQUENCE [LARGE SCALE GENOMIC DNA]</scope>
    <source>
        <strain evidence="1 2">CECT 7525</strain>
    </source>
</reference>
<dbReference type="RefSeq" id="WP_120086284.1">
    <property type="nucleotide sequence ID" value="NZ_QMDW01000032.1"/>
</dbReference>
<accession>A0A3A6Q245</accession>
<protein>
    <submittedName>
        <fullName evidence="1">ArsR family transcriptional regulator</fullName>
    </submittedName>
</protein>
<dbReference type="AlphaFoldDB" id="A0A3A6Q245"/>
<evidence type="ECO:0000313" key="2">
    <source>
        <dbReference type="Proteomes" id="UP000281564"/>
    </source>
</evidence>
<dbReference type="EMBL" id="QMDW01000032">
    <property type="protein sequence ID" value="RJX47811.1"/>
    <property type="molecule type" value="Genomic_DNA"/>
</dbReference>
<name>A0A3A6Q245_9EURY</name>
<dbReference type="Pfam" id="PF24033">
    <property type="entry name" value="DUF7342"/>
    <property type="match status" value="1"/>
</dbReference>
<dbReference type="InterPro" id="IPR055766">
    <property type="entry name" value="DUF7342"/>
</dbReference>
<gene>
    <name evidence="1" type="ORF">DP106_13935</name>
</gene>
<evidence type="ECO:0000313" key="1">
    <source>
        <dbReference type="EMBL" id="RJX47811.1"/>
    </source>
</evidence>
<sequence length="172" mass="19726">MSDSAGIEAWKEQTTAFDRIQSVASAVSKPRSVSYIADEAHVAENTARDHLERLVELNVLLKRDRDGTAHYTPDPLHTRIQMLRELLEQHDRDGLIQLKTSLQSQIEDWQSQYSVESPAEVRARAAETETSEQTREIRQTASDWELISYRLSIVEDAIENYDTYSEDFRVSA</sequence>
<dbReference type="Proteomes" id="UP000281564">
    <property type="component" value="Unassembled WGS sequence"/>
</dbReference>